<dbReference type="GO" id="GO:0005509">
    <property type="term" value="F:calcium ion binding"/>
    <property type="evidence" value="ECO:0007669"/>
    <property type="project" value="UniProtKB-UniRule"/>
</dbReference>
<dbReference type="AlphaFoldDB" id="A0AA97JKT7"/>
<evidence type="ECO:0000256" key="1">
    <source>
        <dbReference type="ARBA" id="ARBA00004251"/>
    </source>
</evidence>
<dbReference type="FunFam" id="2.60.40.60:FF:000083">
    <property type="entry name" value="Desmoglein 1"/>
    <property type="match status" value="1"/>
</dbReference>
<dbReference type="FunFam" id="2.60.40.60:FF:000074">
    <property type="entry name" value="Desmoglein 4"/>
    <property type="match status" value="1"/>
</dbReference>
<evidence type="ECO:0000256" key="13">
    <source>
        <dbReference type="ARBA" id="ARBA00023136"/>
    </source>
</evidence>
<feature type="domain" description="Cadherin" evidence="19">
    <location>
        <begin position="75"/>
        <end position="159"/>
    </location>
</feature>
<evidence type="ECO:0000256" key="3">
    <source>
        <dbReference type="ARBA" id="ARBA00022475"/>
    </source>
</evidence>
<evidence type="ECO:0000256" key="7">
    <source>
        <dbReference type="ARBA" id="ARBA00022729"/>
    </source>
</evidence>
<dbReference type="FunFam" id="2.60.40.60:FF:000031">
    <property type="entry name" value="Cadherin 3"/>
    <property type="match status" value="1"/>
</dbReference>
<comment type="subcellular location">
    <subcellularLocation>
        <location evidence="2">Cell junction</location>
        <location evidence="2">Desmosome</location>
    </subcellularLocation>
    <subcellularLocation>
        <location evidence="1">Cell membrane</location>
        <topology evidence="1">Single-pass type I membrane protein</topology>
    </subcellularLocation>
</comment>
<dbReference type="InterPro" id="IPR002126">
    <property type="entry name" value="Cadherin-like_dom"/>
</dbReference>
<dbReference type="PANTHER" id="PTHR24025:SF1">
    <property type="entry name" value="DESMOGLEIN-2"/>
    <property type="match status" value="1"/>
</dbReference>
<dbReference type="PROSITE" id="PS00232">
    <property type="entry name" value="CADHERIN_1"/>
    <property type="match status" value="2"/>
</dbReference>
<dbReference type="PRINTS" id="PR01819">
    <property type="entry name" value="DESMOGLEIN"/>
</dbReference>
<dbReference type="InterPro" id="IPR009122">
    <property type="entry name" value="Desmosomal_cadherin"/>
</dbReference>
<dbReference type="InterPro" id="IPR050971">
    <property type="entry name" value="Cadherin-domain_protein"/>
</dbReference>
<dbReference type="GO" id="GO:0030057">
    <property type="term" value="C:desmosome"/>
    <property type="evidence" value="ECO:0007669"/>
    <property type="project" value="UniProtKB-SubCell"/>
</dbReference>
<evidence type="ECO:0000256" key="2">
    <source>
        <dbReference type="ARBA" id="ARBA00004568"/>
    </source>
</evidence>
<dbReference type="PROSITE" id="PS50268">
    <property type="entry name" value="CADHERIN_2"/>
    <property type="match status" value="4"/>
</dbReference>
<evidence type="ECO:0000256" key="12">
    <source>
        <dbReference type="ARBA" id="ARBA00022989"/>
    </source>
</evidence>
<evidence type="ECO:0000256" key="16">
    <source>
        <dbReference type="SAM" id="MobiDB-lite"/>
    </source>
</evidence>
<dbReference type="GeneID" id="129333219"/>
<dbReference type="FunFam" id="4.10.900.10:FF:000003">
    <property type="entry name" value="Desmoglein 1"/>
    <property type="match status" value="1"/>
</dbReference>
<evidence type="ECO:0000256" key="5">
    <source>
        <dbReference type="ARBA" id="ARBA00022692"/>
    </source>
</evidence>
<dbReference type="GO" id="GO:0005886">
    <property type="term" value="C:plasma membrane"/>
    <property type="evidence" value="ECO:0007669"/>
    <property type="project" value="UniProtKB-SubCell"/>
</dbReference>
<dbReference type="Proteomes" id="UP001190640">
    <property type="component" value="Chromosome 7"/>
</dbReference>
<feature type="signal peptide" evidence="18">
    <location>
        <begin position="1"/>
        <end position="25"/>
    </location>
</feature>
<evidence type="ECO:0000313" key="20">
    <source>
        <dbReference type="Proteomes" id="UP001190640"/>
    </source>
</evidence>
<dbReference type="FunFam" id="2.60.40.60:FF:000011">
    <property type="entry name" value="Cadherin 1"/>
    <property type="match status" value="1"/>
</dbReference>
<dbReference type="SMART" id="SM00112">
    <property type="entry name" value="CA"/>
    <property type="match status" value="4"/>
</dbReference>
<dbReference type="KEGG" id="emc:129333219"/>
<gene>
    <name evidence="21" type="primary">DSG2</name>
</gene>
<evidence type="ECO:0000256" key="15">
    <source>
        <dbReference type="PROSITE-ProRule" id="PRU00043"/>
    </source>
</evidence>
<dbReference type="SUPFAM" id="SSF49313">
    <property type="entry name" value="Cadherin-like"/>
    <property type="match status" value="5"/>
</dbReference>
<keyword evidence="7 18" id="KW-0732">Signal</keyword>
<proteinExistence type="predicted"/>
<dbReference type="GO" id="GO:0007156">
    <property type="term" value="P:homophilic cell adhesion via plasma membrane adhesion molecules"/>
    <property type="evidence" value="ECO:0007669"/>
    <property type="project" value="InterPro"/>
</dbReference>
<evidence type="ECO:0000256" key="14">
    <source>
        <dbReference type="ARBA" id="ARBA00023180"/>
    </source>
</evidence>
<evidence type="ECO:0000256" key="9">
    <source>
        <dbReference type="ARBA" id="ARBA00022837"/>
    </source>
</evidence>
<keyword evidence="9 15" id="KW-0106">Calcium</keyword>
<dbReference type="InterPro" id="IPR020894">
    <property type="entry name" value="Cadherin_CS"/>
</dbReference>
<keyword evidence="6" id="KW-0479">Metal-binding</keyword>
<evidence type="ECO:0000259" key="19">
    <source>
        <dbReference type="PROSITE" id="PS50268"/>
    </source>
</evidence>
<organism evidence="20 21">
    <name type="scientific">Eublepharis macularius</name>
    <name type="common">Leopard gecko</name>
    <name type="synonym">Cyrtodactylus macularius</name>
    <dbReference type="NCBI Taxonomy" id="481883"/>
    <lineage>
        <taxon>Eukaryota</taxon>
        <taxon>Metazoa</taxon>
        <taxon>Chordata</taxon>
        <taxon>Craniata</taxon>
        <taxon>Vertebrata</taxon>
        <taxon>Euteleostomi</taxon>
        <taxon>Lepidosauria</taxon>
        <taxon>Squamata</taxon>
        <taxon>Bifurcata</taxon>
        <taxon>Gekkota</taxon>
        <taxon>Eublepharidae</taxon>
        <taxon>Eublepharinae</taxon>
        <taxon>Eublepharis</taxon>
    </lineage>
</organism>
<reference evidence="21" key="1">
    <citation type="submission" date="2025-08" db="UniProtKB">
        <authorList>
            <consortium name="RefSeq"/>
        </authorList>
    </citation>
    <scope>IDENTIFICATION</scope>
    <source>
        <tissue evidence="21">Blood</tissue>
    </source>
</reference>
<keyword evidence="13 17" id="KW-0472">Membrane</keyword>
<keyword evidence="10" id="KW-0130">Cell adhesion</keyword>
<feature type="chain" id="PRO_5041648550" evidence="18">
    <location>
        <begin position="26"/>
        <end position="1100"/>
    </location>
</feature>
<dbReference type="CDD" id="cd11304">
    <property type="entry name" value="Cadherin_repeat"/>
    <property type="match status" value="4"/>
</dbReference>
<dbReference type="CTD" id="1829"/>
<protein>
    <submittedName>
        <fullName evidence="21">Desmoglein-2 isoform X1</fullName>
    </submittedName>
</protein>
<accession>A0AA97JKT7</accession>
<dbReference type="RefSeq" id="XP_054840703.1">
    <property type="nucleotide sequence ID" value="XM_054984728.1"/>
</dbReference>
<evidence type="ECO:0000256" key="18">
    <source>
        <dbReference type="SAM" id="SignalP"/>
    </source>
</evidence>
<keyword evidence="11" id="KW-0965">Cell junction</keyword>
<keyword evidence="12 17" id="KW-1133">Transmembrane helix</keyword>
<sequence>MAWPRPHVAGLEILLVLSCIIFGNGLHVEILGGKSNQLSNIDSLMRQKREWIVPPAVIMEEQDNSKRNPIARIRSDHELDEGVVITYTISGQGVTEPPYGLFVMNGKTGELNITGKVDREQTPMLHLKGYAMNWNGVHIEKPLDLRIKVLDINDNSPVFAEEVFVGSVEELSDVGTIVMKINATDADEPNTLNSKIAFRIVSQEPTEPTAFIINPATGVVQTSILQLDREEHSSYSLTVEAKDRGGSEQGLGKQTTVQIKLLDVNDNIPVLEKATYEGSVKENMANVEIMRLKVFDRDEEFTDNWLAHFTIVSGNEGGYFHIETDSQTNEGILTLLKEVNYEELQTMNLNIVVSNKASYHKSIIGRGYQAQPIPVKINVINVKEGPVFKPQTLVIKANRTMKVNQIIGSFQAFDEDTGKIAQRIRYAKDRDTENWFTIDSKTAEIKLIKVPRYESSSLVNGSYIATILAITEDFPSKTATGTIAIQVQNVNFHCPTITTQATTICSDAKFTNITVEDEDAHPNSGPFTFSIIDEPERMSDKWVIGQVDGSRAQLVPVDIRPGTYDIPVLVKDNQGFSCPDKQIVHISVCTCGRDGVCVGERSVGSSVVLGPAAVALMILALLLLLFLPLLLLLCRSGSGAMKGFAAIPDNSEEMLRNWNSEGAAPENKAIINLISSPELDNSASNMGVGAATGAGAAAALGAGSSMMKEHYNNVKVTNERWEEQRALLSGSGYGGMESGGVSATAAGRGLATRGTMVMGSGGTMGAGGAMAMETGAIMNEEFLRSYFNDKYVAFADEDEGQLAKDCLLVYSQEEEGGSIHGSVGCCSFIEDDFDDHFLDDLGDKFKTLAEICAGKHMGTVAGQHSSEILKETVDELDVHGLTSKHSYTSGSSYQHPEPMKGFGADTVTEARVTETTFASRSGLQPAKPILDPMVSSSVVVTETSYGAAPSTVTLDPQLKENVVVTERVLAPASSLQEVLEMPHEVFQDLPDSKYVVVRERERVLVPSSNLQASLSIPSLLEGQNVVVTERMITPTPGLQAAGAQNMTESAIYSGSDRQEHVLISDPPFHQVSTEEVLPPGSSLSKSSRLTKYSSVQYSRS</sequence>
<keyword evidence="3" id="KW-1003">Cell membrane</keyword>
<feature type="transmembrane region" description="Helical" evidence="17">
    <location>
        <begin position="608"/>
        <end position="633"/>
    </location>
</feature>
<feature type="region of interest" description="Disordered" evidence="16">
    <location>
        <begin position="1071"/>
        <end position="1100"/>
    </location>
</feature>
<name>A0AA97JKT7_EUBMA</name>
<keyword evidence="14" id="KW-0325">Glycoprotein</keyword>
<dbReference type="Gene3D" id="4.10.900.10">
    <property type="entry name" value="TCF3-CBD (Catenin binding domain)"/>
    <property type="match status" value="1"/>
</dbReference>
<evidence type="ECO:0000256" key="10">
    <source>
        <dbReference type="ARBA" id="ARBA00022889"/>
    </source>
</evidence>
<feature type="domain" description="Cadherin" evidence="19">
    <location>
        <begin position="272"/>
        <end position="388"/>
    </location>
</feature>
<evidence type="ECO:0000256" key="4">
    <source>
        <dbReference type="ARBA" id="ARBA00022685"/>
    </source>
</evidence>
<dbReference type="PANTHER" id="PTHR24025">
    <property type="entry name" value="DESMOGLEIN FAMILY MEMBER"/>
    <property type="match status" value="1"/>
</dbReference>
<feature type="domain" description="Cadherin" evidence="19">
    <location>
        <begin position="160"/>
        <end position="271"/>
    </location>
</feature>
<evidence type="ECO:0000256" key="17">
    <source>
        <dbReference type="SAM" id="Phobius"/>
    </source>
</evidence>
<evidence type="ECO:0000256" key="6">
    <source>
        <dbReference type="ARBA" id="ARBA00022723"/>
    </source>
</evidence>
<keyword evidence="4" id="KW-0165">Cleavage on pair of basic residues</keyword>
<dbReference type="InterPro" id="IPR027397">
    <property type="entry name" value="Catenin-bd_sf"/>
</dbReference>
<dbReference type="PRINTS" id="PR01818">
    <property type="entry name" value="DESMOCADHERN"/>
</dbReference>
<keyword evidence="8" id="KW-0677">Repeat</keyword>
<dbReference type="FunFam" id="2.60.40.60:FF:000068">
    <property type="entry name" value="Desmoglein 1"/>
    <property type="match status" value="1"/>
</dbReference>
<dbReference type="InterPro" id="IPR015919">
    <property type="entry name" value="Cadherin-like_sf"/>
</dbReference>
<feature type="compositionally biased region" description="Polar residues" evidence="16">
    <location>
        <begin position="1081"/>
        <end position="1100"/>
    </location>
</feature>
<keyword evidence="5 17" id="KW-0812">Transmembrane</keyword>
<keyword evidence="20" id="KW-1185">Reference proteome</keyword>
<dbReference type="Gene3D" id="2.60.40.60">
    <property type="entry name" value="Cadherins"/>
    <property type="match status" value="5"/>
</dbReference>
<evidence type="ECO:0000256" key="11">
    <source>
        <dbReference type="ARBA" id="ARBA00022949"/>
    </source>
</evidence>
<evidence type="ECO:0000313" key="21">
    <source>
        <dbReference type="RefSeq" id="XP_054840703.1"/>
    </source>
</evidence>
<feature type="domain" description="Cadherin" evidence="19">
    <location>
        <begin position="389"/>
        <end position="497"/>
    </location>
</feature>
<dbReference type="PRINTS" id="PR00205">
    <property type="entry name" value="CADHERIN"/>
</dbReference>
<dbReference type="Pfam" id="PF00028">
    <property type="entry name" value="Cadherin"/>
    <property type="match status" value="3"/>
</dbReference>
<evidence type="ECO:0000256" key="8">
    <source>
        <dbReference type="ARBA" id="ARBA00022737"/>
    </source>
</evidence>